<evidence type="ECO:0000313" key="2">
    <source>
        <dbReference type="EMBL" id="KAG9233774.1"/>
    </source>
</evidence>
<dbReference type="Pfam" id="PF20150">
    <property type="entry name" value="2EXR"/>
    <property type="match status" value="1"/>
</dbReference>
<sequence>MDVDNEASERFYQFANLPIELRRMIWRAYARIPQLARWGRGPASLIFHVNQESRSVAQEEYIHLTCFANRDKCYGFYMHPARDTLLYMTRFLKTPRWIMDDKDQHKNLFQLPLPEDHPYRVALRDAKDMNPQQEKIYACAITKIAIPLDDAFAQVCGHPHQADTNLLWNKLEAMFPHVEELICVLFPNPHAGDRLEDFSVIKYPPDSDAKQGLYTAAQNRLICLLASHTARVTSGTGRAISLNFMMKTRLPS</sequence>
<comment type="caution">
    <text evidence="2">The sequence shown here is derived from an EMBL/GenBank/DDBJ whole genome shotgun (WGS) entry which is preliminary data.</text>
</comment>
<keyword evidence="3" id="KW-1185">Reference proteome</keyword>
<feature type="domain" description="2EXR" evidence="1">
    <location>
        <begin position="11"/>
        <end position="85"/>
    </location>
</feature>
<dbReference type="EMBL" id="MU251487">
    <property type="protein sequence ID" value="KAG9233774.1"/>
    <property type="molecule type" value="Genomic_DNA"/>
</dbReference>
<evidence type="ECO:0000259" key="1">
    <source>
        <dbReference type="Pfam" id="PF20150"/>
    </source>
</evidence>
<proteinExistence type="predicted"/>
<reference evidence="2" key="1">
    <citation type="journal article" date="2021" name="IMA Fungus">
        <title>Genomic characterization of three marine fungi, including Emericellopsis atlantica sp. nov. with signatures of a generalist lifestyle and marine biomass degradation.</title>
        <authorList>
            <person name="Hagestad O.C."/>
            <person name="Hou L."/>
            <person name="Andersen J.H."/>
            <person name="Hansen E.H."/>
            <person name="Altermark B."/>
            <person name="Li C."/>
            <person name="Kuhnert E."/>
            <person name="Cox R.J."/>
            <person name="Crous P.W."/>
            <person name="Spatafora J.W."/>
            <person name="Lail K."/>
            <person name="Amirebrahimi M."/>
            <person name="Lipzen A."/>
            <person name="Pangilinan J."/>
            <person name="Andreopoulos W."/>
            <person name="Hayes R.D."/>
            <person name="Ng V."/>
            <person name="Grigoriev I.V."/>
            <person name="Jackson S.A."/>
            <person name="Sutton T.D.S."/>
            <person name="Dobson A.D.W."/>
            <person name="Rama T."/>
        </authorList>
    </citation>
    <scope>NUCLEOTIDE SEQUENCE</scope>
    <source>
        <strain evidence="2">TRa018bII</strain>
    </source>
</reference>
<organism evidence="2 3">
    <name type="scientific">Amylocarpus encephaloides</name>
    <dbReference type="NCBI Taxonomy" id="45428"/>
    <lineage>
        <taxon>Eukaryota</taxon>
        <taxon>Fungi</taxon>
        <taxon>Dikarya</taxon>
        <taxon>Ascomycota</taxon>
        <taxon>Pezizomycotina</taxon>
        <taxon>Leotiomycetes</taxon>
        <taxon>Helotiales</taxon>
        <taxon>Helotiales incertae sedis</taxon>
        <taxon>Amylocarpus</taxon>
    </lineage>
</organism>
<accession>A0A9P8C4Q9</accession>
<gene>
    <name evidence="2" type="ORF">BJ875DRAFT_484831</name>
</gene>
<dbReference type="InterPro" id="IPR045518">
    <property type="entry name" value="2EXR"/>
</dbReference>
<evidence type="ECO:0000313" key="3">
    <source>
        <dbReference type="Proteomes" id="UP000824998"/>
    </source>
</evidence>
<protein>
    <recommendedName>
        <fullName evidence="1">2EXR domain-containing protein</fullName>
    </recommendedName>
</protein>
<dbReference type="Proteomes" id="UP000824998">
    <property type="component" value="Unassembled WGS sequence"/>
</dbReference>
<name>A0A9P8C4Q9_9HELO</name>
<dbReference type="OrthoDB" id="4737394at2759"/>
<dbReference type="AlphaFoldDB" id="A0A9P8C4Q9"/>